<evidence type="ECO:0000313" key="4">
    <source>
        <dbReference type="Proteomes" id="UP000001876"/>
    </source>
</evidence>
<proteinExistence type="predicted"/>
<feature type="non-terminal residue" evidence="3">
    <location>
        <position position="177"/>
    </location>
</feature>
<dbReference type="EMBL" id="GG663738">
    <property type="protein sequence ID" value="EEH57995.1"/>
    <property type="molecule type" value="Genomic_DNA"/>
</dbReference>
<dbReference type="PROSITE" id="PS51471">
    <property type="entry name" value="FE2OG_OXY"/>
    <property type="match status" value="1"/>
</dbReference>
<dbReference type="eggNOG" id="KOG1971">
    <property type="taxonomic scope" value="Eukaryota"/>
</dbReference>
<dbReference type="RefSeq" id="XP_003058044.1">
    <property type="nucleotide sequence ID" value="XM_003057998.1"/>
</dbReference>
<accession>C1MQ11</accession>
<evidence type="ECO:0000313" key="3">
    <source>
        <dbReference type="EMBL" id="EEH57995.1"/>
    </source>
</evidence>
<dbReference type="KEGG" id="mpp:MICPUCDRAFT_6062"/>
<dbReference type="GO" id="GO:0031418">
    <property type="term" value="F:L-ascorbic acid binding"/>
    <property type="evidence" value="ECO:0007669"/>
    <property type="project" value="UniProtKB-KW"/>
</dbReference>
<dbReference type="PANTHER" id="PTHR24014:SF4">
    <property type="entry name" value="2-OXOGLUTARATE AND IRON-DEPENDENT OXYGENASE DOMAIN-CONTAINING PROTEIN 2"/>
    <property type="match status" value="1"/>
</dbReference>
<organism evidence="4">
    <name type="scientific">Micromonas pusilla (strain CCMP1545)</name>
    <name type="common">Picoplanktonic green alga</name>
    <dbReference type="NCBI Taxonomy" id="564608"/>
    <lineage>
        <taxon>Eukaryota</taxon>
        <taxon>Viridiplantae</taxon>
        <taxon>Chlorophyta</taxon>
        <taxon>Mamiellophyceae</taxon>
        <taxon>Mamiellales</taxon>
        <taxon>Mamiellaceae</taxon>
        <taxon>Micromonas</taxon>
    </lineage>
</organism>
<evidence type="ECO:0000259" key="2">
    <source>
        <dbReference type="PROSITE" id="PS51471"/>
    </source>
</evidence>
<feature type="non-terminal residue" evidence="3">
    <location>
        <position position="1"/>
    </location>
</feature>
<protein>
    <submittedName>
        <fullName evidence="3">Predicted protein</fullName>
    </submittedName>
</protein>
<sequence>VFSFPLFSTEYAELLVAEIERFETSGLPVRRPNSMNRYGVVVNEIGLERMIDSLQTRVLSPISEALFPSQGGGCLDGHHSFIVRYKQGEDLGLDMHTDDSDVTFNVCLGKEGFTAAGLTFCGVLGGESHRKLSLVYKHVVGRCVVHLGAHRHGADDIGMGERLNLIVWNHSSLYRST</sequence>
<keyword evidence="4" id="KW-1185">Reference proteome</keyword>
<dbReference type="OMA" id="CLDGHHS"/>
<dbReference type="AlphaFoldDB" id="C1MQ11"/>
<dbReference type="InterPro" id="IPR005123">
    <property type="entry name" value="Oxoglu/Fe-dep_dioxygenase_dom"/>
</dbReference>
<keyword evidence="1" id="KW-0847">Vitamin C</keyword>
<dbReference type="PANTHER" id="PTHR24014">
    <property type="entry name" value="2-OXOGLUTARATE AND IRON-DEPENDENT OXYGENASE DOMAIN-CONTAINING PROTEIN 2"/>
    <property type="match status" value="1"/>
</dbReference>
<dbReference type="Proteomes" id="UP000001876">
    <property type="component" value="Unassembled WGS sequence"/>
</dbReference>
<reference evidence="3 4" key="1">
    <citation type="journal article" date="2009" name="Science">
        <title>Green evolution and dynamic adaptations revealed by genomes of the marine picoeukaryotes Micromonas.</title>
        <authorList>
            <person name="Worden A.Z."/>
            <person name="Lee J.H."/>
            <person name="Mock T."/>
            <person name="Rouze P."/>
            <person name="Simmons M.P."/>
            <person name="Aerts A.L."/>
            <person name="Allen A.E."/>
            <person name="Cuvelier M.L."/>
            <person name="Derelle E."/>
            <person name="Everett M.V."/>
            <person name="Foulon E."/>
            <person name="Grimwood J."/>
            <person name="Gundlach H."/>
            <person name="Henrissat B."/>
            <person name="Napoli C."/>
            <person name="McDonald S.M."/>
            <person name="Parker M.S."/>
            <person name="Rombauts S."/>
            <person name="Salamov A."/>
            <person name="Von Dassow P."/>
            <person name="Badger J.H."/>
            <person name="Coutinho P.M."/>
            <person name="Demir E."/>
            <person name="Dubchak I."/>
            <person name="Gentemann C."/>
            <person name="Eikrem W."/>
            <person name="Gready J.E."/>
            <person name="John U."/>
            <person name="Lanier W."/>
            <person name="Lindquist E.A."/>
            <person name="Lucas S."/>
            <person name="Mayer K.F."/>
            <person name="Moreau H."/>
            <person name="Not F."/>
            <person name="Otillar R."/>
            <person name="Panaud O."/>
            <person name="Pangilinan J."/>
            <person name="Paulsen I."/>
            <person name="Piegu B."/>
            <person name="Poliakov A."/>
            <person name="Robbens S."/>
            <person name="Schmutz J."/>
            <person name="Toulza E."/>
            <person name="Wyss T."/>
            <person name="Zelensky A."/>
            <person name="Zhou K."/>
            <person name="Armbrust E.V."/>
            <person name="Bhattacharya D."/>
            <person name="Goodenough U.W."/>
            <person name="Van de Peer Y."/>
            <person name="Grigoriev I.V."/>
        </authorList>
    </citation>
    <scope>NUCLEOTIDE SEQUENCE [LARGE SCALE GENOMIC DNA]</scope>
    <source>
        <strain evidence="3 4">CCMP1545</strain>
    </source>
</reference>
<dbReference type="Pfam" id="PF25238">
    <property type="entry name" value="OGFOD2-like"/>
    <property type="match status" value="1"/>
</dbReference>
<gene>
    <name evidence="3" type="ORF">MICPUCDRAFT_6062</name>
</gene>
<dbReference type="OrthoDB" id="1736837at2759"/>
<dbReference type="GeneID" id="9683130"/>
<feature type="domain" description="Fe2OG dioxygenase" evidence="2">
    <location>
        <begin position="76"/>
        <end position="171"/>
    </location>
</feature>
<name>C1MQ11_MICPC</name>
<evidence type="ECO:0000256" key="1">
    <source>
        <dbReference type="ARBA" id="ARBA00022896"/>
    </source>
</evidence>